<keyword evidence="2" id="KW-1133">Transmembrane helix</keyword>
<dbReference type="EMBL" id="CM016557">
    <property type="protein sequence ID" value="TKW09974.1"/>
    <property type="molecule type" value="Genomic_DNA"/>
</dbReference>
<dbReference type="Proteomes" id="UP000298652">
    <property type="component" value="Chromosome 6"/>
</dbReference>
<protein>
    <submittedName>
        <fullName evidence="3">Uncharacterized protein</fullName>
    </submittedName>
</protein>
<evidence type="ECO:0000313" key="3">
    <source>
        <dbReference type="EMBL" id="TKW09974.1"/>
    </source>
</evidence>
<keyword evidence="2" id="KW-0472">Membrane</keyword>
<feature type="compositionally biased region" description="Basic residues" evidence="1">
    <location>
        <begin position="16"/>
        <end position="25"/>
    </location>
</feature>
<organism evidence="3 4">
    <name type="scientific">Setaria viridis</name>
    <name type="common">Green bristlegrass</name>
    <name type="synonym">Setaria italica subsp. viridis</name>
    <dbReference type="NCBI Taxonomy" id="4556"/>
    <lineage>
        <taxon>Eukaryota</taxon>
        <taxon>Viridiplantae</taxon>
        <taxon>Streptophyta</taxon>
        <taxon>Embryophyta</taxon>
        <taxon>Tracheophyta</taxon>
        <taxon>Spermatophyta</taxon>
        <taxon>Magnoliopsida</taxon>
        <taxon>Liliopsida</taxon>
        <taxon>Poales</taxon>
        <taxon>Poaceae</taxon>
        <taxon>PACMAD clade</taxon>
        <taxon>Panicoideae</taxon>
        <taxon>Panicodae</taxon>
        <taxon>Paniceae</taxon>
        <taxon>Cenchrinae</taxon>
        <taxon>Setaria</taxon>
    </lineage>
</organism>
<proteinExistence type="predicted"/>
<dbReference type="Gramene" id="TKW09974">
    <property type="protein sequence ID" value="TKW09974"/>
    <property type="gene ID" value="SEVIR_6G137500v2"/>
</dbReference>
<reference evidence="3" key="1">
    <citation type="submission" date="2019-03" db="EMBL/GenBank/DDBJ databases">
        <title>WGS assembly of Setaria viridis.</title>
        <authorList>
            <person name="Huang P."/>
            <person name="Jenkins J."/>
            <person name="Grimwood J."/>
            <person name="Barry K."/>
            <person name="Healey A."/>
            <person name="Mamidi S."/>
            <person name="Sreedasyam A."/>
            <person name="Shu S."/>
            <person name="Feldman M."/>
            <person name="Wu J."/>
            <person name="Yu Y."/>
            <person name="Chen C."/>
            <person name="Johnson J."/>
            <person name="Rokhsar D."/>
            <person name="Baxter I."/>
            <person name="Schmutz J."/>
            <person name="Brutnell T."/>
            <person name="Kellogg E."/>
        </authorList>
    </citation>
    <scope>NUCLEOTIDE SEQUENCE [LARGE SCALE GENOMIC DNA]</scope>
</reference>
<keyword evidence="4" id="KW-1185">Reference proteome</keyword>
<sequence>MALSHYAVPRLESRHAGGRRRRRRHEPQGLGRADYRPKAAVMLLTGLLVQRAAVPKPGQSRGPHAAVAKAEAAARRAPREGPYVSLLVVCVPCVVLIACVAAEVRRAMMVPWCCRRHRRA</sequence>
<evidence type="ECO:0000313" key="4">
    <source>
        <dbReference type="Proteomes" id="UP000298652"/>
    </source>
</evidence>
<name>A0A4U6U6X6_SETVI</name>
<feature type="transmembrane region" description="Helical" evidence="2">
    <location>
        <begin position="83"/>
        <end position="102"/>
    </location>
</feature>
<gene>
    <name evidence="3" type="ORF">SEVIR_6G137500v2</name>
</gene>
<keyword evidence="2" id="KW-0812">Transmembrane</keyword>
<evidence type="ECO:0000256" key="1">
    <source>
        <dbReference type="SAM" id="MobiDB-lite"/>
    </source>
</evidence>
<evidence type="ECO:0000256" key="2">
    <source>
        <dbReference type="SAM" id="Phobius"/>
    </source>
</evidence>
<dbReference type="AlphaFoldDB" id="A0A4U6U6X6"/>
<feature type="region of interest" description="Disordered" evidence="1">
    <location>
        <begin position="12"/>
        <end position="34"/>
    </location>
</feature>
<accession>A0A4U6U6X6</accession>